<keyword evidence="1" id="KW-0812">Transmembrane</keyword>
<dbReference type="Proteomes" id="UP000516117">
    <property type="component" value="Chromosome"/>
</dbReference>
<proteinExistence type="predicted"/>
<dbReference type="AlphaFoldDB" id="A0A7H0H8K3"/>
<dbReference type="InterPro" id="IPR021443">
    <property type="entry name" value="DUF3093"/>
</dbReference>
<evidence type="ECO:0000313" key="2">
    <source>
        <dbReference type="EMBL" id="QNP56869.1"/>
    </source>
</evidence>
<keyword evidence="1" id="KW-0472">Membrane</keyword>
<protein>
    <submittedName>
        <fullName evidence="2">DUF3093 domain-containing protein</fullName>
    </submittedName>
</protein>
<gene>
    <name evidence="2" type="ORF">H9L22_05865</name>
</gene>
<organism evidence="2 3">
    <name type="scientific">Tessaracoccus defluvii</name>
    <dbReference type="NCBI Taxonomy" id="1285901"/>
    <lineage>
        <taxon>Bacteria</taxon>
        <taxon>Bacillati</taxon>
        <taxon>Actinomycetota</taxon>
        <taxon>Actinomycetes</taxon>
        <taxon>Propionibacteriales</taxon>
        <taxon>Propionibacteriaceae</taxon>
        <taxon>Tessaracoccus</taxon>
    </lineage>
</organism>
<name>A0A7H0H8K3_9ACTN</name>
<keyword evidence="1" id="KW-1133">Transmembrane helix</keyword>
<accession>A0A7H0H8K3</accession>
<dbReference type="EMBL" id="CP060789">
    <property type="protein sequence ID" value="QNP56869.1"/>
    <property type="molecule type" value="Genomic_DNA"/>
</dbReference>
<sequence length="148" mass="15501">MTYSERLKVPALWLVVAALGLLSLAVAVFAYLPVGQSAAFTGLAVVGAAVGLHAYGRTPLTVDGEAFTAGRYRLERSYIADAEAITGADAAHAVGPGADHRAFLFTRPFIRDVVKVTLDDPADPHPYWLVSTRDAAALAAALTGKPLP</sequence>
<dbReference type="Pfam" id="PF11292">
    <property type="entry name" value="DUF3093"/>
    <property type="match status" value="1"/>
</dbReference>
<keyword evidence="3" id="KW-1185">Reference proteome</keyword>
<evidence type="ECO:0000313" key="3">
    <source>
        <dbReference type="Proteomes" id="UP000516117"/>
    </source>
</evidence>
<dbReference type="KEGG" id="tdf:H9L22_05865"/>
<feature type="transmembrane region" description="Helical" evidence="1">
    <location>
        <begin position="12"/>
        <end position="32"/>
    </location>
</feature>
<reference evidence="2 3" key="1">
    <citation type="submission" date="2020-08" db="EMBL/GenBank/DDBJ databases">
        <title>Genome sequence of Tessaracoccus defluvii JCM 17540T.</title>
        <authorList>
            <person name="Hyun D.-W."/>
            <person name="Bae J.-W."/>
        </authorList>
    </citation>
    <scope>NUCLEOTIDE SEQUENCE [LARGE SCALE GENOMIC DNA]</scope>
    <source>
        <strain evidence="2 3">JCM 17540</strain>
    </source>
</reference>
<evidence type="ECO:0000256" key="1">
    <source>
        <dbReference type="SAM" id="Phobius"/>
    </source>
</evidence>
<dbReference type="RefSeq" id="WP_187721968.1">
    <property type="nucleotide sequence ID" value="NZ_BAABBL010000003.1"/>
</dbReference>